<dbReference type="PANTHER" id="PTHR46105:SF5">
    <property type="entry name" value="ZINC FINGER AND BTB DOMAIN-CONTAINING PROTEIN 44 ISOFORM X1"/>
    <property type="match status" value="1"/>
</dbReference>
<keyword evidence="4" id="KW-0863">Zinc-finger</keyword>
<evidence type="ECO:0000256" key="6">
    <source>
        <dbReference type="ARBA" id="ARBA00023015"/>
    </source>
</evidence>
<evidence type="ECO:0000259" key="10">
    <source>
        <dbReference type="PROSITE" id="PS50097"/>
    </source>
</evidence>
<evidence type="ECO:0000256" key="4">
    <source>
        <dbReference type="ARBA" id="ARBA00022771"/>
    </source>
</evidence>
<keyword evidence="7" id="KW-0238">DNA-binding</keyword>
<feature type="domain" description="BTB" evidence="10">
    <location>
        <begin position="75"/>
        <end position="132"/>
    </location>
</feature>
<dbReference type="InterPro" id="IPR011333">
    <property type="entry name" value="SKP1/BTB/POZ_sf"/>
</dbReference>
<evidence type="ECO:0000256" key="5">
    <source>
        <dbReference type="ARBA" id="ARBA00022833"/>
    </source>
</evidence>
<evidence type="ECO:0000313" key="12">
    <source>
        <dbReference type="WBParaSite" id="PgE420_g001_t01"/>
    </source>
</evidence>
<evidence type="ECO:0000256" key="1">
    <source>
        <dbReference type="ARBA" id="ARBA00004123"/>
    </source>
</evidence>
<organism evidence="11 12">
    <name type="scientific">Parascaris univalens</name>
    <name type="common">Nematode worm</name>
    <dbReference type="NCBI Taxonomy" id="6257"/>
    <lineage>
        <taxon>Eukaryota</taxon>
        <taxon>Metazoa</taxon>
        <taxon>Ecdysozoa</taxon>
        <taxon>Nematoda</taxon>
        <taxon>Chromadorea</taxon>
        <taxon>Rhabditida</taxon>
        <taxon>Spirurina</taxon>
        <taxon>Ascaridomorpha</taxon>
        <taxon>Ascaridoidea</taxon>
        <taxon>Ascarididae</taxon>
        <taxon>Parascaris</taxon>
    </lineage>
</organism>
<dbReference type="GO" id="GO:0000981">
    <property type="term" value="F:DNA-binding transcription factor activity, RNA polymerase II-specific"/>
    <property type="evidence" value="ECO:0007669"/>
    <property type="project" value="TreeGrafter"/>
</dbReference>
<sequence>MDDSMDFVPCGGGMLNNTPSVAVTQTHLPAGLAAGGSIGDSTEFADGQATDFVDGLHSAHVLSNLERFRNHNFMCDVEIEVEGNVFPAHRYVLAAAIPYFNSMFASDMRESRQQRISIQVYFCCSMEFYYSC</sequence>
<dbReference type="InterPro" id="IPR050457">
    <property type="entry name" value="ZnFinger_BTB_dom_contain"/>
</dbReference>
<dbReference type="AlphaFoldDB" id="A0A915A5L5"/>
<dbReference type="InterPro" id="IPR000210">
    <property type="entry name" value="BTB/POZ_dom"/>
</dbReference>
<keyword evidence="11" id="KW-1185">Reference proteome</keyword>
<name>A0A915A5L5_PARUN</name>
<dbReference type="Proteomes" id="UP000887569">
    <property type="component" value="Unplaced"/>
</dbReference>
<dbReference type="WBParaSite" id="PgE420_g001_t01">
    <property type="protein sequence ID" value="PgE420_g001_t01"/>
    <property type="gene ID" value="PgE420_g001"/>
</dbReference>
<keyword evidence="2" id="KW-0479">Metal-binding</keyword>
<evidence type="ECO:0000256" key="9">
    <source>
        <dbReference type="ARBA" id="ARBA00023242"/>
    </source>
</evidence>
<comment type="subcellular location">
    <subcellularLocation>
        <location evidence="1">Nucleus</location>
    </subcellularLocation>
</comment>
<keyword evidence="8" id="KW-0804">Transcription</keyword>
<reference evidence="12" key="1">
    <citation type="submission" date="2022-11" db="UniProtKB">
        <authorList>
            <consortium name="WormBaseParasite"/>
        </authorList>
    </citation>
    <scope>IDENTIFICATION</scope>
</reference>
<evidence type="ECO:0000256" key="2">
    <source>
        <dbReference type="ARBA" id="ARBA00022723"/>
    </source>
</evidence>
<dbReference type="Gene3D" id="3.30.710.10">
    <property type="entry name" value="Potassium Channel Kv1.1, Chain A"/>
    <property type="match status" value="1"/>
</dbReference>
<dbReference type="SUPFAM" id="SSF54695">
    <property type="entry name" value="POZ domain"/>
    <property type="match status" value="1"/>
</dbReference>
<keyword evidence="9" id="KW-0539">Nucleus</keyword>
<protein>
    <submittedName>
        <fullName evidence="12">BTB domain-containing protein</fullName>
    </submittedName>
</protein>
<keyword evidence="5" id="KW-0862">Zinc</keyword>
<dbReference type="GO" id="GO:0005634">
    <property type="term" value="C:nucleus"/>
    <property type="evidence" value="ECO:0007669"/>
    <property type="project" value="UniProtKB-SubCell"/>
</dbReference>
<keyword evidence="6" id="KW-0805">Transcription regulation</keyword>
<keyword evidence="3" id="KW-0677">Repeat</keyword>
<proteinExistence type="predicted"/>
<dbReference type="PROSITE" id="PS50097">
    <property type="entry name" value="BTB"/>
    <property type="match status" value="1"/>
</dbReference>
<evidence type="ECO:0000256" key="8">
    <source>
        <dbReference type="ARBA" id="ARBA00023163"/>
    </source>
</evidence>
<evidence type="ECO:0000313" key="11">
    <source>
        <dbReference type="Proteomes" id="UP000887569"/>
    </source>
</evidence>
<dbReference type="GO" id="GO:0008270">
    <property type="term" value="F:zinc ion binding"/>
    <property type="evidence" value="ECO:0007669"/>
    <property type="project" value="UniProtKB-KW"/>
</dbReference>
<dbReference type="Pfam" id="PF00651">
    <property type="entry name" value="BTB"/>
    <property type="match status" value="1"/>
</dbReference>
<dbReference type="GO" id="GO:0000978">
    <property type="term" value="F:RNA polymerase II cis-regulatory region sequence-specific DNA binding"/>
    <property type="evidence" value="ECO:0007669"/>
    <property type="project" value="TreeGrafter"/>
</dbReference>
<evidence type="ECO:0000256" key="7">
    <source>
        <dbReference type="ARBA" id="ARBA00023125"/>
    </source>
</evidence>
<dbReference type="PANTHER" id="PTHR46105">
    <property type="entry name" value="AGAP004733-PA"/>
    <property type="match status" value="1"/>
</dbReference>
<evidence type="ECO:0000256" key="3">
    <source>
        <dbReference type="ARBA" id="ARBA00022737"/>
    </source>
</evidence>
<accession>A0A915A5L5</accession>